<evidence type="ECO:0000313" key="1">
    <source>
        <dbReference type="EMBL" id="KAJ3804334.1"/>
    </source>
</evidence>
<proteinExistence type="predicted"/>
<evidence type="ECO:0000313" key="2">
    <source>
        <dbReference type="Proteomes" id="UP001163835"/>
    </source>
</evidence>
<organism evidence="1 2">
    <name type="scientific">Lentinula aff. lateritia</name>
    <dbReference type="NCBI Taxonomy" id="2804960"/>
    <lineage>
        <taxon>Eukaryota</taxon>
        <taxon>Fungi</taxon>
        <taxon>Dikarya</taxon>
        <taxon>Basidiomycota</taxon>
        <taxon>Agaricomycotina</taxon>
        <taxon>Agaricomycetes</taxon>
        <taxon>Agaricomycetidae</taxon>
        <taxon>Agaricales</taxon>
        <taxon>Marasmiineae</taxon>
        <taxon>Omphalotaceae</taxon>
        <taxon>Lentinula</taxon>
    </lineage>
</organism>
<reference evidence="1" key="1">
    <citation type="submission" date="2022-09" db="EMBL/GenBank/DDBJ databases">
        <title>A Global Phylogenomic Analysis of the Shiitake Genus Lentinula.</title>
        <authorList>
            <consortium name="DOE Joint Genome Institute"/>
            <person name="Sierra-Patev S."/>
            <person name="Min B."/>
            <person name="Naranjo-Ortiz M."/>
            <person name="Looney B."/>
            <person name="Konkel Z."/>
            <person name="Slot J.C."/>
            <person name="Sakamoto Y."/>
            <person name="Steenwyk J.L."/>
            <person name="Rokas A."/>
            <person name="Carro J."/>
            <person name="Camarero S."/>
            <person name="Ferreira P."/>
            <person name="Molpeceres G."/>
            <person name="Ruiz-Duenas F.J."/>
            <person name="Serrano A."/>
            <person name="Henrissat B."/>
            <person name="Drula E."/>
            <person name="Hughes K.W."/>
            <person name="Mata J.L."/>
            <person name="Ishikawa N.K."/>
            <person name="Vargas-Isla R."/>
            <person name="Ushijima S."/>
            <person name="Smith C.A."/>
            <person name="Ahrendt S."/>
            <person name="Andreopoulos W."/>
            <person name="He G."/>
            <person name="Labutti K."/>
            <person name="Lipzen A."/>
            <person name="Ng V."/>
            <person name="Riley R."/>
            <person name="Sandor L."/>
            <person name="Barry K."/>
            <person name="Martinez A.T."/>
            <person name="Xiao Y."/>
            <person name="Gibbons J.G."/>
            <person name="Terashima K."/>
            <person name="Grigoriev I.V."/>
            <person name="Hibbett D.S."/>
        </authorList>
    </citation>
    <scope>NUCLEOTIDE SEQUENCE</scope>
    <source>
        <strain evidence="1">TMI1499</strain>
    </source>
</reference>
<name>A0ACC1TI10_9AGAR</name>
<dbReference type="EMBL" id="MU796086">
    <property type="protein sequence ID" value="KAJ3804334.1"/>
    <property type="molecule type" value="Genomic_DNA"/>
</dbReference>
<sequence>MSTRISSRIRAKQKTTQPAIGSPPHHKSQAAKKKEKEEAKAAAQERRRVSNNLVAQQLDTQAKENLALLRPDLEEMSSRSAIEFKTGRPELADSSESMKRDSLPPVVNSPTSATLVSSPVSKSTVESSPLPAPIQNELHNPNVVMSGTHTEEEEDERNIQSLEAELKRIKEKKKKADKTAVRDAILAVRGELSKHPVSITMLGAKHTLESSTVATPAKRSKPNQVGGLKPQWKEILHQNKTPSRSASIVKSADKYEQMDEGEFVGDETPEALQAQRAGKSYGKKQIQGLLDVKLEPVDVNMIVKEELETKMPAQPPKKRVTAKVSDIPYVNVSDRSVMNISILPAVVQWVGSREKQFAINGDPLLRSMIRKLWLGHFPSLPPTCQGPKGDTILRCDHPAIYGFLQTKLRTYRSNFGKMGAITVTQYLKQLCDNAEEETECAKDLLANNAFIYEVLGDSLETCSGAFRSELVLRTFAFHLTWSLASQKDEIEQNAVKPEDGLVLVRKSVYPIGALALATTAVHWALSLRANGITNVRNEGSGEEDSDTNAATPTKAKKKAKASASIARKTENSFGEKLTREYNKYQAHTSKLSEAKWALIIDASKRYIVNVPNSGAGPALKDVLAEAEANPCLDDEINSEYDESIRGERRKQDVIMLSDD</sequence>
<protein>
    <submittedName>
        <fullName evidence="1">Uncharacterized protein</fullName>
    </submittedName>
</protein>
<keyword evidence="2" id="KW-1185">Reference proteome</keyword>
<gene>
    <name evidence="1" type="ORF">F5876DRAFT_70720</name>
</gene>
<comment type="caution">
    <text evidence="1">The sequence shown here is derived from an EMBL/GenBank/DDBJ whole genome shotgun (WGS) entry which is preliminary data.</text>
</comment>
<accession>A0ACC1TI10</accession>
<dbReference type="Proteomes" id="UP001163835">
    <property type="component" value="Unassembled WGS sequence"/>
</dbReference>